<dbReference type="STRING" id="320787.CA2015_3762"/>
<dbReference type="PANTHER" id="PTHR47197">
    <property type="entry name" value="PROTEIN NIRF"/>
    <property type="match status" value="1"/>
</dbReference>
<evidence type="ECO:0000313" key="2">
    <source>
        <dbReference type="EMBL" id="AKP53136.1"/>
    </source>
</evidence>
<dbReference type="Proteomes" id="UP000036520">
    <property type="component" value="Chromosome"/>
</dbReference>
<dbReference type="InterPro" id="IPR011044">
    <property type="entry name" value="Quino_amine_DH_bsu"/>
</dbReference>
<dbReference type="KEGG" id="camu:CA2015_3762"/>
<dbReference type="RefSeq" id="WP_048643272.1">
    <property type="nucleotide sequence ID" value="NZ_CP012040.1"/>
</dbReference>
<sequence length="384" mass="42659">MKHAFYYLLFLLILSTLSSCREDDFISLPDEDKLPEQEASNIAGFYLLNEGNMNMNKASLDYYDYQTGLYTRNLYGTANPTSTLGLGDVGNDLGLYGSKLYAVINASNKVEVMDAETTERIAVLEVKNCRYVTFDGGFVYVSAYDGEVSLGNDKPNGFIAKYDTTNFDQINRIEVGRQPEEMAVSNGKLYIANSGGYSPPQYESTISVIDLDSFKVIKAIEVAINLHRVKADGKGNIYVSSRGDYYDTPSNLFVIDTQLDQVIDKFDIPCSNLTISGDTAYVIGSAFDYSLGDFKVDYAMINTQTRELLSQPFISQELVDKIKMPYGLAVDAYSGNIYITDAGDYVSPGKLYAYNLKADSLLFEQVTGDIPAQIAFVFKKPYKD</sequence>
<dbReference type="InterPro" id="IPR015943">
    <property type="entry name" value="WD40/YVTN_repeat-like_dom_sf"/>
</dbReference>
<dbReference type="OrthoDB" id="9773938at2"/>
<evidence type="ECO:0000256" key="1">
    <source>
        <dbReference type="SAM" id="SignalP"/>
    </source>
</evidence>
<feature type="signal peptide" evidence="1">
    <location>
        <begin position="1"/>
        <end position="21"/>
    </location>
</feature>
<accession>A0A0H4PF79</accession>
<proteinExistence type="predicted"/>
<dbReference type="SUPFAM" id="SSF50969">
    <property type="entry name" value="YVTN repeat-like/Quinoprotein amine dehydrogenase"/>
    <property type="match status" value="1"/>
</dbReference>
<dbReference type="Gene3D" id="2.130.10.10">
    <property type="entry name" value="YVTN repeat-like/Quinoprotein amine dehydrogenase"/>
    <property type="match status" value="1"/>
</dbReference>
<dbReference type="PATRIC" id="fig|320787.5.peg.4119"/>
<keyword evidence="1" id="KW-0732">Signal</keyword>
<organism evidence="2 3">
    <name type="scientific">Cyclobacterium amurskyense</name>
    <dbReference type="NCBI Taxonomy" id="320787"/>
    <lineage>
        <taxon>Bacteria</taxon>
        <taxon>Pseudomonadati</taxon>
        <taxon>Bacteroidota</taxon>
        <taxon>Cytophagia</taxon>
        <taxon>Cytophagales</taxon>
        <taxon>Cyclobacteriaceae</taxon>
        <taxon>Cyclobacterium</taxon>
    </lineage>
</organism>
<dbReference type="EMBL" id="CP012040">
    <property type="protein sequence ID" value="AKP53136.1"/>
    <property type="molecule type" value="Genomic_DNA"/>
</dbReference>
<protein>
    <recommendedName>
        <fullName evidence="4">Lipoprotein</fullName>
    </recommendedName>
</protein>
<evidence type="ECO:0008006" key="4">
    <source>
        <dbReference type="Google" id="ProtNLM"/>
    </source>
</evidence>
<dbReference type="InterPro" id="IPR031815">
    <property type="entry name" value="DUF5074"/>
</dbReference>
<dbReference type="InterPro" id="IPR051200">
    <property type="entry name" value="Host-pathogen_enzymatic-act"/>
</dbReference>
<dbReference type="AlphaFoldDB" id="A0A0H4PF79"/>
<evidence type="ECO:0000313" key="3">
    <source>
        <dbReference type="Proteomes" id="UP000036520"/>
    </source>
</evidence>
<name>A0A0H4PF79_9BACT</name>
<feature type="chain" id="PRO_5005208771" description="Lipoprotein" evidence="1">
    <location>
        <begin position="22"/>
        <end position="384"/>
    </location>
</feature>
<keyword evidence="3" id="KW-1185">Reference proteome</keyword>
<dbReference type="PANTHER" id="PTHR47197:SF3">
    <property type="entry name" value="DIHYDRO-HEME D1 DEHYDROGENASE"/>
    <property type="match status" value="1"/>
</dbReference>
<reference evidence="2 3" key="1">
    <citation type="submission" date="2015-07" db="EMBL/GenBank/DDBJ databases">
        <authorList>
            <person name="Kim K.M."/>
        </authorList>
    </citation>
    <scope>NUCLEOTIDE SEQUENCE [LARGE SCALE GENOMIC DNA]</scope>
    <source>
        <strain evidence="2 3">KCTC 12363</strain>
    </source>
</reference>
<dbReference type="PROSITE" id="PS51257">
    <property type="entry name" value="PROKAR_LIPOPROTEIN"/>
    <property type="match status" value="1"/>
</dbReference>
<gene>
    <name evidence="2" type="ORF">CA2015_3762</name>
</gene>
<dbReference type="Pfam" id="PF16819">
    <property type="entry name" value="DUF5074"/>
    <property type="match status" value="1"/>
</dbReference>